<gene>
    <name evidence="1" type="ORF">F4Y08_06405</name>
</gene>
<accession>A0A6B1DRQ2</accession>
<comment type="caution">
    <text evidence="1">The sequence shown here is derived from an EMBL/GenBank/DDBJ whole genome shotgun (WGS) entry which is preliminary data.</text>
</comment>
<name>A0A6B1DRQ2_9CHLR</name>
<dbReference type="InterPro" id="IPR036278">
    <property type="entry name" value="Sialidase_sf"/>
</dbReference>
<dbReference type="EMBL" id="VXPY01000039">
    <property type="protein sequence ID" value="MYD89958.1"/>
    <property type="molecule type" value="Genomic_DNA"/>
</dbReference>
<sequence length="389" mass="43862">MPRLLAPEFTVVAESPDHRRHFTGSPCLIADGSERLLCSWEWFQPSPFTETIPNQLHIAASEDDGRTWRVLSRQDMTWPSLFKVEDAVYLLGSRRMTREIVIQRSLDGGASWTPESVLFEGRYHGAPTNILFHNGHIYRAYETCPLDQPGGRGRSDWHSLVVAGNPSGDLLSPDSWRMSNHLPFPGVPDVLHGQRREPDYPRRVMEDCWIEGNIVCVDGELRNILRTCIDGYSTGSIAAVNRVHDTDTGLVCEFMQYSAMPGAQCKLQIVHDLPSNLFWTAANLQTRSWHDWNTFQVCTQAGPPGNERRILVLLYSLDAVNWLQAGVVAMSRRPLEAFSYASILPHGLDLLILSRTSLGGINQHDTNLVTLHRVPRFRELALDLTLDLT</sequence>
<dbReference type="Gene3D" id="2.120.10.10">
    <property type="match status" value="1"/>
</dbReference>
<dbReference type="AlphaFoldDB" id="A0A6B1DRQ2"/>
<organism evidence="1">
    <name type="scientific">Caldilineaceae bacterium SB0662_bin_9</name>
    <dbReference type="NCBI Taxonomy" id="2605258"/>
    <lineage>
        <taxon>Bacteria</taxon>
        <taxon>Bacillati</taxon>
        <taxon>Chloroflexota</taxon>
        <taxon>Caldilineae</taxon>
        <taxon>Caldilineales</taxon>
        <taxon>Caldilineaceae</taxon>
    </lineage>
</organism>
<dbReference type="SUPFAM" id="SSF50939">
    <property type="entry name" value="Sialidases"/>
    <property type="match status" value="1"/>
</dbReference>
<dbReference type="CDD" id="cd15482">
    <property type="entry name" value="Sialidase_non-viral"/>
    <property type="match status" value="1"/>
</dbReference>
<proteinExistence type="predicted"/>
<protein>
    <submittedName>
        <fullName evidence="1">Exo-alpha-sialidase</fullName>
    </submittedName>
</protein>
<evidence type="ECO:0000313" key="1">
    <source>
        <dbReference type="EMBL" id="MYD89958.1"/>
    </source>
</evidence>
<reference evidence="1" key="1">
    <citation type="submission" date="2019-09" db="EMBL/GenBank/DDBJ databases">
        <title>Characterisation of the sponge microbiome using genome-centric metagenomics.</title>
        <authorList>
            <person name="Engelberts J.P."/>
            <person name="Robbins S.J."/>
            <person name="De Goeij J.M."/>
            <person name="Aranda M."/>
            <person name="Bell S.C."/>
            <person name="Webster N.S."/>
        </authorList>
    </citation>
    <scope>NUCLEOTIDE SEQUENCE</scope>
    <source>
        <strain evidence="1">SB0662_bin_9</strain>
    </source>
</reference>